<evidence type="ECO:0000313" key="1">
    <source>
        <dbReference type="EMBL" id="KAJ1365940.1"/>
    </source>
</evidence>
<comment type="caution">
    <text evidence="1">The sequence shown here is derived from an EMBL/GenBank/DDBJ whole genome shotgun (WGS) entry which is preliminary data.</text>
</comment>
<reference evidence="1" key="1">
    <citation type="submission" date="2021-06" db="EMBL/GenBank/DDBJ databases">
        <title>Parelaphostrongylus tenuis whole genome reference sequence.</title>
        <authorList>
            <person name="Garwood T.J."/>
            <person name="Larsen P.A."/>
            <person name="Fountain-Jones N.M."/>
            <person name="Garbe J.R."/>
            <person name="Macchietto M.G."/>
            <person name="Kania S.A."/>
            <person name="Gerhold R.W."/>
            <person name="Richards J.E."/>
            <person name="Wolf T.M."/>
        </authorList>
    </citation>
    <scope>NUCLEOTIDE SEQUENCE</scope>
    <source>
        <strain evidence="1">MNPRO001-30</strain>
        <tissue evidence="1">Meninges</tissue>
    </source>
</reference>
<evidence type="ECO:0000313" key="2">
    <source>
        <dbReference type="Proteomes" id="UP001196413"/>
    </source>
</evidence>
<organism evidence="1 2">
    <name type="scientific">Parelaphostrongylus tenuis</name>
    <name type="common">Meningeal worm</name>
    <dbReference type="NCBI Taxonomy" id="148309"/>
    <lineage>
        <taxon>Eukaryota</taxon>
        <taxon>Metazoa</taxon>
        <taxon>Ecdysozoa</taxon>
        <taxon>Nematoda</taxon>
        <taxon>Chromadorea</taxon>
        <taxon>Rhabditida</taxon>
        <taxon>Rhabditina</taxon>
        <taxon>Rhabditomorpha</taxon>
        <taxon>Strongyloidea</taxon>
        <taxon>Metastrongylidae</taxon>
        <taxon>Parelaphostrongylus</taxon>
    </lineage>
</organism>
<dbReference type="EMBL" id="JAHQIW010005410">
    <property type="protein sequence ID" value="KAJ1365940.1"/>
    <property type="molecule type" value="Genomic_DNA"/>
</dbReference>
<gene>
    <name evidence="1" type="ORF">KIN20_026427</name>
</gene>
<protein>
    <submittedName>
        <fullName evidence="1">Uncharacterized protein</fullName>
    </submittedName>
</protein>
<name>A0AAD5QY07_PARTN</name>
<sequence length="65" mass="7425">MPECSTSEISRVAPSLSQSCKRFEKGSGSELTVRLRQVESDLKQLRNQFARFQTFRTTKNSKGKE</sequence>
<dbReference type="Proteomes" id="UP001196413">
    <property type="component" value="Unassembled WGS sequence"/>
</dbReference>
<accession>A0AAD5QY07</accession>
<keyword evidence="2" id="KW-1185">Reference proteome</keyword>
<proteinExistence type="predicted"/>
<dbReference type="AlphaFoldDB" id="A0AAD5QY07"/>